<dbReference type="Pfam" id="PF13202">
    <property type="entry name" value="EF-hand_5"/>
    <property type="match status" value="3"/>
</dbReference>
<evidence type="ECO:0000256" key="2">
    <source>
        <dbReference type="SAM" id="SignalP"/>
    </source>
</evidence>
<feature type="domain" description="EF-hand" evidence="3">
    <location>
        <begin position="58"/>
        <end position="93"/>
    </location>
</feature>
<dbReference type="Gene3D" id="1.10.238.10">
    <property type="entry name" value="EF-hand"/>
    <property type="match status" value="2"/>
</dbReference>
<feature type="signal peptide" evidence="2">
    <location>
        <begin position="1"/>
        <end position="24"/>
    </location>
</feature>
<dbReference type="InterPro" id="IPR002048">
    <property type="entry name" value="EF_hand_dom"/>
</dbReference>
<protein>
    <recommendedName>
        <fullName evidence="3">EF-hand domain-containing protein</fullName>
    </recommendedName>
</protein>
<name>A0ABW0KRY5_9BACT</name>
<dbReference type="PROSITE" id="PS00018">
    <property type="entry name" value="EF_HAND_1"/>
    <property type="match status" value="2"/>
</dbReference>
<feature type="compositionally biased region" description="Basic and acidic residues" evidence="1">
    <location>
        <begin position="195"/>
        <end position="205"/>
    </location>
</feature>
<comment type="caution">
    <text evidence="4">The sequence shown here is derived from an EMBL/GenBank/DDBJ whole genome shotgun (WGS) entry which is preliminary data.</text>
</comment>
<feature type="chain" id="PRO_5046832021" description="EF-hand domain-containing protein" evidence="2">
    <location>
        <begin position="25"/>
        <end position="283"/>
    </location>
</feature>
<evidence type="ECO:0000313" key="5">
    <source>
        <dbReference type="Proteomes" id="UP001596052"/>
    </source>
</evidence>
<feature type="compositionally biased region" description="Gly residues" evidence="1">
    <location>
        <begin position="229"/>
        <end position="262"/>
    </location>
</feature>
<feature type="domain" description="EF-hand" evidence="3">
    <location>
        <begin position="191"/>
        <end position="226"/>
    </location>
</feature>
<feature type="compositionally biased region" description="Pro residues" evidence="1">
    <location>
        <begin position="27"/>
        <end position="38"/>
    </location>
</feature>
<dbReference type="InterPro" id="IPR018247">
    <property type="entry name" value="EF_Hand_1_Ca_BS"/>
</dbReference>
<evidence type="ECO:0000256" key="1">
    <source>
        <dbReference type="SAM" id="MobiDB-lite"/>
    </source>
</evidence>
<sequence>MKLKKTFLCGFSLLSLACFSIAQDAPKGPPPEGAPQPPREGGAPGRPPGGPGGPGGGDAAGRAAEFVKRLDTNGDGKINKEEFAVMSRKMSDERFGQMDSNGDGLIDQEEAGKMAQRQGGQGGPGGQGMRRPEGGPPGEGVGFRRPEGGPPGEGGGFRRPPGGEGGSPGGPPQGSPGMRPEGEGQGGRRGMGMFDPKEAFKRMDTDANGSLSPEEYAQGVEKMREMFRGRGGQGGPGGPGGMRPEGGPGGAPGGAPGEGGGFRRPPVEGDAPTPPPAPDKPKE</sequence>
<dbReference type="SUPFAM" id="SSF47473">
    <property type="entry name" value="EF-hand"/>
    <property type="match status" value="1"/>
</dbReference>
<dbReference type="RefSeq" id="WP_377166673.1">
    <property type="nucleotide sequence ID" value="NZ_JBHSMQ010000004.1"/>
</dbReference>
<dbReference type="EMBL" id="JBHSMQ010000004">
    <property type="protein sequence ID" value="MFC5455513.1"/>
    <property type="molecule type" value="Genomic_DNA"/>
</dbReference>
<evidence type="ECO:0000259" key="3">
    <source>
        <dbReference type="PROSITE" id="PS50222"/>
    </source>
</evidence>
<feature type="compositionally biased region" description="Gly residues" evidence="1">
    <location>
        <begin position="150"/>
        <end position="168"/>
    </location>
</feature>
<feature type="compositionally biased region" description="Basic and acidic residues" evidence="1">
    <location>
        <begin position="65"/>
        <end position="96"/>
    </location>
</feature>
<dbReference type="InterPro" id="IPR011992">
    <property type="entry name" value="EF-hand-dom_pair"/>
</dbReference>
<dbReference type="PROSITE" id="PS51257">
    <property type="entry name" value="PROKAR_LIPOPROTEIN"/>
    <property type="match status" value="1"/>
</dbReference>
<dbReference type="SMART" id="SM00054">
    <property type="entry name" value="EFh"/>
    <property type="match status" value="3"/>
</dbReference>
<gene>
    <name evidence="4" type="ORF">ACFQDI_11650</name>
</gene>
<dbReference type="Proteomes" id="UP001596052">
    <property type="component" value="Unassembled WGS sequence"/>
</dbReference>
<reference evidence="5" key="1">
    <citation type="journal article" date="2019" name="Int. J. Syst. Evol. Microbiol.">
        <title>The Global Catalogue of Microorganisms (GCM) 10K type strain sequencing project: providing services to taxonomists for standard genome sequencing and annotation.</title>
        <authorList>
            <consortium name="The Broad Institute Genomics Platform"/>
            <consortium name="The Broad Institute Genome Sequencing Center for Infectious Disease"/>
            <person name="Wu L."/>
            <person name="Ma J."/>
        </authorList>
    </citation>
    <scope>NUCLEOTIDE SEQUENCE [LARGE SCALE GENOMIC DNA]</scope>
    <source>
        <strain evidence="5">CGMCC 4.1469</strain>
    </source>
</reference>
<dbReference type="PROSITE" id="PS50222">
    <property type="entry name" value="EF_HAND_2"/>
    <property type="match status" value="2"/>
</dbReference>
<keyword evidence="2" id="KW-0732">Signal</keyword>
<accession>A0ABW0KRY5</accession>
<evidence type="ECO:0000313" key="4">
    <source>
        <dbReference type="EMBL" id="MFC5455513.1"/>
    </source>
</evidence>
<organism evidence="4 5">
    <name type="scientific">Prosthecobacter fluviatilis</name>
    <dbReference type="NCBI Taxonomy" id="445931"/>
    <lineage>
        <taxon>Bacteria</taxon>
        <taxon>Pseudomonadati</taxon>
        <taxon>Verrucomicrobiota</taxon>
        <taxon>Verrucomicrobiia</taxon>
        <taxon>Verrucomicrobiales</taxon>
        <taxon>Verrucomicrobiaceae</taxon>
        <taxon>Prosthecobacter</taxon>
    </lineage>
</organism>
<feature type="region of interest" description="Disordered" evidence="1">
    <location>
        <begin position="23"/>
        <end position="283"/>
    </location>
</feature>
<feature type="compositionally biased region" description="Pro residues" evidence="1">
    <location>
        <begin position="272"/>
        <end position="283"/>
    </location>
</feature>
<feature type="compositionally biased region" description="Gly residues" evidence="1">
    <location>
        <begin position="119"/>
        <end position="128"/>
    </location>
</feature>
<proteinExistence type="predicted"/>
<keyword evidence="5" id="KW-1185">Reference proteome</keyword>